<feature type="compositionally biased region" description="Basic and acidic residues" evidence="1">
    <location>
        <begin position="118"/>
        <end position="138"/>
    </location>
</feature>
<protein>
    <submittedName>
        <fullName evidence="2">Uncharacterized protein</fullName>
    </submittedName>
</protein>
<accession>A0A6L2KTL8</accession>
<feature type="region of interest" description="Disordered" evidence="1">
    <location>
        <begin position="118"/>
        <end position="149"/>
    </location>
</feature>
<proteinExistence type="predicted"/>
<dbReference type="AlphaFoldDB" id="A0A6L2KTL8"/>
<evidence type="ECO:0000256" key="1">
    <source>
        <dbReference type="SAM" id="MobiDB-lite"/>
    </source>
</evidence>
<feature type="compositionally biased region" description="Basic residues" evidence="1">
    <location>
        <begin position="139"/>
        <end position="149"/>
    </location>
</feature>
<sequence>MGDSTGVSVSLGEISLEGNKYWESNICDSDNTGDEGKIAGRAITTWGGRMASYACMTYIFESLCKGKKTSMSKRYLVKLFEVSGETFPGKITVVILVRDKCPRGKDFVPIGSEEDERRIRDMNKKAEEESSDKGVDNTKKRKAGSRMKRMSKRQKTDVDLVEEEKLNFFLKIVPDEEGIIDYEVLDKRFLIIIWESKFYHYDRHGAKGIYYRIFKSDGCSRWIKTFFEIVTRFDRLDLVELYNLVMKIFKTTTPEGVDIILCGDLRIMFEANAEDELWQNQEEWSLKKKRYPLTTKTLERMLSLSLIVESASDVAYDLLRFIQKHIDEFRGYDRGENDL</sequence>
<dbReference type="EMBL" id="BKCJ010002963">
    <property type="protein sequence ID" value="GEU52090.1"/>
    <property type="molecule type" value="Genomic_DNA"/>
</dbReference>
<name>A0A6L2KTL8_TANCI</name>
<evidence type="ECO:0000313" key="2">
    <source>
        <dbReference type="EMBL" id="GEU52090.1"/>
    </source>
</evidence>
<organism evidence="2">
    <name type="scientific">Tanacetum cinerariifolium</name>
    <name type="common">Dalmatian daisy</name>
    <name type="synonym">Chrysanthemum cinerariifolium</name>
    <dbReference type="NCBI Taxonomy" id="118510"/>
    <lineage>
        <taxon>Eukaryota</taxon>
        <taxon>Viridiplantae</taxon>
        <taxon>Streptophyta</taxon>
        <taxon>Embryophyta</taxon>
        <taxon>Tracheophyta</taxon>
        <taxon>Spermatophyta</taxon>
        <taxon>Magnoliopsida</taxon>
        <taxon>eudicotyledons</taxon>
        <taxon>Gunneridae</taxon>
        <taxon>Pentapetalae</taxon>
        <taxon>asterids</taxon>
        <taxon>campanulids</taxon>
        <taxon>Asterales</taxon>
        <taxon>Asteraceae</taxon>
        <taxon>Asteroideae</taxon>
        <taxon>Anthemideae</taxon>
        <taxon>Anthemidinae</taxon>
        <taxon>Tanacetum</taxon>
    </lineage>
</organism>
<gene>
    <name evidence="2" type="ORF">Tci_024068</name>
</gene>
<reference evidence="2" key="1">
    <citation type="journal article" date="2019" name="Sci. Rep.">
        <title>Draft genome of Tanacetum cinerariifolium, the natural source of mosquito coil.</title>
        <authorList>
            <person name="Yamashiro T."/>
            <person name="Shiraishi A."/>
            <person name="Satake H."/>
            <person name="Nakayama K."/>
        </authorList>
    </citation>
    <scope>NUCLEOTIDE SEQUENCE</scope>
</reference>
<comment type="caution">
    <text evidence="2">The sequence shown here is derived from an EMBL/GenBank/DDBJ whole genome shotgun (WGS) entry which is preliminary data.</text>
</comment>